<name>A0ABN8ILL8_9NEOP</name>
<keyword evidence="3" id="KW-0597">Phosphoprotein</keyword>
<keyword evidence="7" id="KW-0249">Electron transport</keyword>
<proteinExistence type="predicted"/>
<dbReference type="InterPro" id="IPR017937">
    <property type="entry name" value="Thioredoxin_CS"/>
</dbReference>
<evidence type="ECO:0000256" key="4">
    <source>
        <dbReference type="ARBA" id="ARBA00022692"/>
    </source>
</evidence>
<feature type="compositionally biased region" description="Basic and acidic residues" evidence="12">
    <location>
        <begin position="224"/>
        <end position="235"/>
    </location>
</feature>
<sequence length="274" mass="30558">MVEFYAPWCPACNALSSAWKELTERAARRLLPMKTAAVDVTKSPGLSGRFVVTALPTIFHVKDGEFRQYKGPRDSEAMLSYVEQERWKSVEPISAWKSPDSFQMSLVAYFFKLSQSLRSVHTMLMETYGLPTWGSYLIFALVTILVGALLGLILVCVVDLLYPPQRSEKVMVTREEAEKLKAQAKADKSDEEEELINDDIVDDAENSQNSDAEKNSQSNTEDEAQPKAEGSGDDKQCELEDVCAVAKGVDNCSALEKPLVPFIIDTALRTYEII</sequence>
<evidence type="ECO:0000313" key="16">
    <source>
        <dbReference type="Proteomes" id="UP000837857"/>
    </source>
</evidence>
<comment type="subcellular location">
    <subcellularLocation>
        <location evidence="1">Endoplasmic reticulum membrane</location>
        <topology evidence="1">Single-pass type I membrane protein</topology>
    </subcellularLocation>
</comment>
<keyword evidence="4 13" id="KW-0812">Transmembrane</keyword>
<evidence type="ECO:0000313" key="15">
    <source>
        <dbReference type="EMBL" id="CAH2061811.1"/>
    </source>
</evidence>
<evidence type="ECO:0000256" key="5">
    <source>
        <dbReference type="ARBA" id="ARBA00022729"/>
    </source>
</evidence>
<dbReference type="EMBL" id="OW152840">
    <property type="protein sequence ID" value="CAH2061811.1"/>
    <property type="molecule type" value="Genomic_DNA"/>
</dbReference>
<dbReference type="PANTHER" id="PTHR46107">
    <property type="entry name" value="DUMPY: SHORTER THAN WILD-TYPE"/>
    <property type="match status" value="1"/>
</dbReference>
<keyword evidence="5" id="KW-0732">Signal</keyword>
<feature type="non-terminal residue" evidence="15">
    <location>
        <position position="274"/>
    </location>
</feature>
<dbReference type="PROSITE" id="PS00194">
    <property type="entry name" value="THIOREDOXIN_1"/>
    <property type="match status" value="1"/>
</dbReference>
<evidence type="ECO:0000256" key="13">
    <source>
        <dbReference type="SAM" id="Phobius"/>
    </source>
</evidence>
<dbReference type="Pfam" id="PF00085">
    <property type="entry name" value="Thioredoxin"/>
    <property type="match status" value="1"/>
</dbReference>
<evidence type="ECO:0000256" key="11">
    <source>
        <dbReference type="ARBA" id="ARBA00023284"/>
    </source>
</evidence>
<organism evidence="15 16">
    <name type="scientific">Iphiclides podalirius</name>
    <name type="common">scarce swallowtail</name>
    <dbReference type="NCBI Taxonomy" id="110791"/>
    <lineage>
        <taxon>Eukaryota</taxon>
        <taxon>Metazoa</taxon>
        <taxon>Ecdysozoa</taxon>
        <taxon>Arthropoda</taxon>
        <taxon>Hexapoda</taxon>
        <taxon>Insecta</taxon>
        <taxon>Pterygota</taxon>
        <taxon>Neoptera</taxon>
        <taxon>Endopterygota</taxon>
        <taxon>Lepidoptera</taxon>
        <taxon>Glossata</taxon>
        <taxon>Ditrysia</taxon>
        <taxon>Papilionoidea</taxon>
        <taxon>Papilionidae</taxon>
        <taxon>Papilioninae</taxon>
        <taxon>Iphiclides</taxon>
    </lineage>
</organism>
<reference evidence="15" key="1">
    <citation type="submission" date="2022-03" db="EMBL/GenBank/DDBJ databases">
        <authorList>
            <person name="Martin H S."/>
        </authorList>
    </citation>
    <scope>NUCLEOTIDE SEQUENCE</scope>
</reference>
<gene>
    <name evidence="15" type="ORF">IPOD504_LOCUS11475</name>
</gene>
<dbReference type="InterPro" id="IPR013766">
    <property type="entry name" value="Thioredoxin_domain"/>
</dbReference>
<keyword evidence="10" id="KW-1015">Disulfide bond</keyword>
<protein>
    <recommendedName>
        <fullName evidence="14">Thioredoxin domain-containing protein</fullName>
    </recommendedName>
</protein>
<keyword evidence="2" id="KW-0813">Transport</keyword>
<evidence type="ECO:0000256" key="7">
    <source>
        <dbReference type="ARBA" id="ARBA00022982"/>
    </source>
</evidence>
<feature type="compositionally biased region" description="Polar residues" evidence="12">
    <location>
        <begin position="206"/>
        <end position="219"/>
    </location>
</feature>
<dbReference type="PANTHER" id="PTHR46107:SF3">
    <property type="entry name" value="THIOREDOXIN DOMAIN-CONTAINING PROTEIN"/>
    <property type="match status" value="1"/>
</dbReference>
<dbReference type="PROSITE" id="PS51352">
    <property type="entry name" value="THIOREDOXIN_2"/>
    <property type="match status" value="1"/>
</dbReference>
<feature type="domain" description="Thioredoxin" evidence="14">
    <location>
        <begin position="1"/>
        <end position="87"/>
    </location>
</feature>
<accession>A0ABN8ILL8</accession>
<evidence type="ECO:0000259" key="14">
    <source>
        <dbReference type="PROSITE" id="PS51352"/>
    </source>
</evidence>
<keyword evidence="8 13" id="KW-1133">Transmembrane helix</keyword>
<dbReference type="Gene3D" id="3.40.30.10">
    <property type="entry name" value="Glutaredoxin"/>
    <property type="match status" value="1"/>
</dbReference>
<evidence type="ECO:0000256" key="9">
    <source>
        <dbReference type="ARBA" id="ARBA00023136"/>
    </source>
</evidence>
<feature type="transmembrane region" description="Helical" evidence="13">
    <location>
        <begin position="133"/>
        <end position="162"/>
    </location>
</feature>
<evidence type="ECO:0000256" key="3">
    <source>
        <dbReference type="ARBA" id="ARBA00022553"/>
    </source>
</evidence>
<evidence type="ECO:0000256" key="6">
    <source>
        <dbReference type="ARBA" id="ARBA00022824"/>
    </source>
</evidence>
<dbReference type="Proteomes" id="UP000837857">
    <property type="component" value="Chromosome 28"/>
</dbReference>
<evidence type="ECO:0000256" key="12">
    <source>
        <dbReference type="SAM" id="MobiDB-lite"/>
    </source>
</evidence>
<evidence type="ECO:0000256" key="8">
    <source>
        <dbReference type="ARBA" id="ARBA00022989"/>
    </source>
</evidence>
<evidence type="ECO:0000256" key="1">
    <source>
        <dbReference type="ARBA" id="ARBA00004115"/>
    </source>
</evidence>
<keyword evidence="6" id="KW-0256">Endoplasmic reticulum</keyword>
<keyword evidence="11" id="KW-0676">Redox-active center</keyword>
<feature type="region of interest" description="Disordered" evidence="12">
    <location>
        <begin position="199"/>
        <end position="235"/>
    </location>
</feature>
<dbReference type="SUPFAM" id="SSF52833">
    <property type="entry name" value="Thioredoxin-like"/>
    <property type="match status" value="1"/>
</dbReference>
<dbReference type="InterPro" id="IPR052454">
    <property type="entry name" value="TMX_domain-containing"/>
</dbReference>
<keyword evidence="16" id="KW-1185">Reference proteome</keyword>
<evidence type="ECO:0000256" key="10">
    <source>
        <dbReference type="ARBA" id="ARBA00023157"/>
    </source>
</evidence>
<dbReference type="InterPro" id="IPR036249">
    <property type="entry name" value="Thioredoxin-like_sf"/>
</dbReference>
<keyword evidence="9 13" id="KW-0472">Membrane</keyword>
<evidence type="ECO:0000256" key="2">
    <source>
        <dbReference type="ARBA" id="ARBA00022448"/>
    </source>
</evidence>